<dbReference type="PANTHER" id="PTHR42862">
    <property type="entry name" value="DELTA-1-PYRROLINE-5-CARBOXYLATE DEHYDROGENASE 1, ISOFORM A-RELATED"/>
    <property type="match status" value="1"/>
</dbReference>
<dbReference type="InterPro" id="IPR015590">
    <property type="entry name" value="Aldehyde_DH_dom"/>
</dbReference>
<gene>
    <name evidence="4" type="ORF">LOD99_2728</name>
</gene>
<protein>
    <submittedName>
        <fullName evidence="4">Delta-1-pyrroline-5-carboxylate dehydrogenase, mitochondrial-like</fullName>
    </submittedName>
</protein>
<keyword evidence="1" id="KW-0560">Oxidoreductase</keyword>
<dbReference type="GO" id="GO:0003842">
    <property type="term" value="F:L-glutamate gamma-semialdehyde dehydrogenase activity"/>
    <property type="evidence" value="ECO:0007669"/>
    <property type="project" value="TreeGrafter"/>
</dbReference>
<dbReference type="Proteomes" id="UP001165289">
    <property type="component" value="Unassembled WGS sequence"/>
</dbReference>
<dbReference type="EMBL" id="JAKMXF010000221">
    <property type="protein sequence ID" value="KAI6654849.1"/>
    <property type="molecule type" value="Genomic_DNA"/>
</dbReference>
<dbReference type="GO" id="GO:0005759">
    <property type="term" value="C:mitochondrial matrix"/>
    <property type="evidence" value="ECO:0007669"/>
    <property type="project" value="TreeGrafter"/>
</dbReference>
<dbReference type="GO" id="GO:0010133">
    <property type="term" value="P:L-proline catabolic process to L-glutamate"/>
    <property type="evidence" value="ECO:0007669"/>
    <property type="project" value="TreeGrafter"/>
</dbReference>
<sequence length="315" mass="35050">MHTLLRRPVNLKRLARSFSGVTIPPRYKNEPISSFLPGTEERALLKQELEDLKTAGPVEIPLVIGGEEIHTENKAQQLCPYQHDRIISEVSLADENHIDKAIKVALHKRKEWELTPFDRRAAVFLKAADLLAGKYRNKVLAATMIGQGKTAFQAEIDATCELIDFFRFGVQYAQEIYSNQPELHSPGVWNRLMYRGLEGFIAAISPFNFTAIGGNLGGTPAIMGNVILWKPSQQAMLSNWVVFQTLREAGIPDGVMNFLPSTVPLFGDIVLASPHLAGLNFTGSSNTLRTLWKQVSNNCIMLASLTNKSGKYEMK</sequence>
<organism evidence="4 5">
    <name type="scientific">Oopsacas minuta</name>
    <dbReference type="NCBI Taxonomy" id="111878"/>
    <lineage>
        <taxon>Eukaryota</taxon>
        <taxon>Metazoa</taxon>
        <taxon>Porifera</taxon>
        <taxon>Hexactinellida</taxon>
        <taxon>Hexasterophora</taxon>
        <taxon>Lyssacinosida</taxon>
        <taxon>Leucopsacidae</taxon>
        <taxon>Oopsacas</taxon>
    </lineage>
</organism>
<dbReference type="SUPFAM" id="SSF53720">
    <property type="entry name" value="ALDH-like"/>
    <property type="match status" value="1"/>
</dbReference>
<evidence type="ECO:0000256" key="2">
    <source>
        <dbReference type="ARBA" id="ARBA00023027"/>
    </source>
</evidence>
<dbReference type="Pfam" id="PF00171">
    <property type="entry name" value="Aldedh"/>
    <property type="match status" value="1"/>
</dbReference>
<evidence type="ECO:0000313" key="5">
    <source>
        <dbReference type="Proteomes" id="UP001165289"/>
    </source>
</evidence>
<dbReference type="AlphaFoldDB" id="A0AAV7K2B5"/>
<dbReference type="InterPro" id="IPR016162">
    <property type="entry name" value="Ald_DH_N"/>
</dbReference>
<evidence type="ECO:0000259" key="3">
    <source>
        <dbReference type="Pfam" id="PF00171"/>
    </source>
</evidence>
<keyword evidence="5" id="KW-1185">Reference proteome</keyword>
<dbReference type="PANTHER" id="PTHR42862:SF1">
    <property type="entry name" value="DELTA-1-PYRROLINE-5-CARBOXYLATE DEHYDROGENASE 2, ISOFORM A-RELATED"/>
    <property type="match status" value="1"/>
</dbReference>
<feature type="domain" description="Aldehyde dehydrogenase" evidence="3">
    <location>
        <begin position="73"/>
        <end position="300"/>
    </location>
</feature>
<dbReference type="InterPro" id="IPR050485">
    <property type="entry name" value="Proline_metab_enzyme"/>
</dbReference>
<dbReference type="InterPro" id="IPR016161">
    <property type="entry name" value="Ald_DH/histidinol_DH"/>
</dbReference>
<dbReference type="FunFam" id="3.40.605.10:FF:000006">
    <property type="entry name" value="1-pyrroline-5-carboxylate dehydrogenase"/>
    <property type="match status" value="1"/>
</dbReference>
<comment type="caution">
    <text evidence="4">The sequence shown here is derived from an EMBL/GenBank/DDBJ whole genome shotgun (WGS) entry which is preliminary data.</text>
</comment>
<reference evidence="4 5" key="1">
    <citation type="journal article" date="2023" name="BMC Biol.">
        <title>The compact genome of the sponge Oopsacas minuta (Hexactinellida) is lacking key metazoan core genes.</title>
        <authorList>
            <person name="Santini S."/>
            <person name="Schenkelaars Q."/>
            <person name="Jourda C."/>
            <person name="Duchesne M."/>
            <person name="Belahbib H."/>
            <person name="Rocher C."/>
            <person name="Selva M."/>
            <person name="Riesgo A."/>
            <person name="Vervoort M."/>
            <person name="Leys S.P."/>
            <person name="Kodjabachian L."/>
            <person name="Le Bivic A."/>
            <person name="Borchiellini C."/>
            <person name="Claverie J.M."/>
            <person name="Renard E."/>
        </authorList>
    </citation>
    <scope>NUCLEOTIDE SEQUENCE [LARGE SCALE GENOMIC DNA]</scope>
    <source>
        <strain evidence="4">SPO-2</strain>
    </source>
</reference>
<evidence type="ECO:0000313" key="4">
    <source>
        <dbReference type="EMBL" id="KAI6654849.1"/>
    </source>
</evidence>
<evidence type="ECO:0000256" key="1">
    <source>
        <dbReference type="ARBA" id="ARBA00023002"/>
    </source>
</evidence>
<accession>A0AAV7K2B5</accession>
<dbReference type="Gene3D" id="3.40.605.10">
    <property type="entry name" value="Aldehyde Dehydrogenase, Chain A, domain 1"/>
    <property type="match status" value="1"/>
</dbReference>
<proteinExistence type="predicted"/>
<keyword evidence="2" id="KW-0520">NAD</keyword>
<name>A0AAV7K2B5_9METZ</name>